<dbReference type="InterPro" id="IPR001128">
    <property type="entry name" value="Cyt_P450"/>
</dbReference>
<evidence type="ECO:0000256" key="9">
    <source>
        <dbReference type="ARBA" id="ARBA00023002"/>
    </source>
</evidence>
<keyword evidence="15" id="KW-1185">Reference proteome</keyword>
<keyword evidence="7" id="KW-0256">Endoplasmic reticulum</keyword>
<dbReference type="SUPFAM" id="SSF48264">
    <property type="entry name" value="Cytochrome P450"/>
    <property type="match status" value="1"/>
</dbReference>
<keyword evidence="12 13" id="KW-0472">Membrane</keyword>
<organism evidence="14 15">
    <name type="scientific">Periplaneta americana</name>
    <name type="common">American cockroach</name>
    <name type="synonym">Blatta americana</name>
    <dbReference type="NCBI Taxonomy" id="6978"/>
    <lineage>
        <taxon>Eukaryota</taxon>
        <taxon>Metazoa</taxon>
        <taxon>Ecdysozoa</taxon>
        <taxon>Arthropoda</taxon>
        <taxon>Hexapoda</taxon>
        <taxon>Insecta</taxon>
        <taxon>Pterygota</taxon>
        <taxon>Neoptera</taxon>
        <taxon>Polyneoptera</taxon>
        <taxon>Dictyoptera</taxon>
        <taxon>Blattodea</taxon>
        <taxon>Blattoidea</taxon>
        <taxon>Blattidae</taxon>
        <taxon>Blattinae</taxon>
        <taxon>Periplaneta</taxon>
    </lineage>
</organism>
<dbReference type="InterPro" id="IPR050196">
    <property type="entry name" value="Cytochrome_P450_Monoox"/>
</dbReference>
<dbReference type="EMBL" id="JAJSOF020000001">
    <property type="protein sequence ID" value="KAJ4451988.1"/>
    <property type="molecule type" value="Genomic_DNA"/>
</dbReference>
<evidence type="ECO:0000256" key="7">
    <source>
        <dbReference type="ARBA" id="ARBA00022824"/>
    </source>
</evidence>
<evidence type="ECO:0000313" key="14">
    <source>
        <dbReference type="EMBL" id="KAJ4451988.1"/>
    </source>
</evidence>
<evidence type="ECO:0000256" key="4">
    <source>
        <dbReference type="ARBA" id="ARBA00010617"/>
    </source>
</evidence>
<gene>
    <name evidence="14" type="ORF">ANN_03472</name>
</gene>
<evidence type="ECO:0000256" key="12">
    <source>
        <dbReference type="ARBA" id="ARBA00023136"/>
    </source>
</evidence>
<keyword evidence="13" id="KW-0812">Transmembrane</keyword>
<dbReference type="Pfam" id="PF00067">
    <property type="entry name" value="p450"/>
    <property type="match status" value="1"/>
</dbReference>
<dbReference type="PANTHER" id="PTHR24291:SF189">
    <property type="entry name" value="CYTOCHROME P450 4C3-RELATED"/>
    <property type="match status" value="1"/>
</dbReference>
<keyword evidence="13" id="KW-1133">Transmembrane helix</keyword>
<evidence type="ECO:0000256" key="6">
    <source>
        <dbReference type="ARBA" id="ARBA00022723"/>
    </source>
</evidence>
<evidence type="ECO:0000256" key="1">
    <source>
        <dbReference type="ARBA" id="ARBA00001971"/>
    </source>
</evidence>
<keyword evidence="9" id="KW-0560">Oxidoreductase</keyword>
<keyword evidence="10" id="KW-0408">Iron</keyword>
<comment type="subcellular location">
    <subcellularLocation>
        <location evidence="3">Endoplasmic reticulum membrane</location>
        <topology evidence="3">Peripheral membrane protein</topology>
    </subcellularLocation>
    <subcellularLocation>
        <location evidence="2">Microsome membrane</location>
        <topology evidence="2">Peripheral membrane protein</topology>
    </subcellularLocation>
</comment>
<keyword evidence="11" id="KW-0503">Monooxygenase</keyword>
<keyword evidence="6" id="KW-0479">Metal-binding</keyword>
<dbReference type="PANTHER" id="PTHR24291">
    <property type="entry name" value="CYTOCHROME P450 FAMILY 4"/>
    <property type="match status" value="1"/>
</dbReference>
<comment type="caution">
    <text evidence="14">The sequence shown here is derived from an EMBL/GenBank/DDBJ whole genome shotgun (WGS) entry which is preliminary data.</text>
</comment>
<reference evidence="14 15" key="1">
    <citation type="journal article" date="2022" name="Allergy">
        <title>Genome assembly and annotation of Periplaneta americana reveal a comprehensive cockroach allergen profile.</title>
        <authorList>
            <person name="Wang L."/>
            <person name="Xiong Q."/>
            <person name="Saelim N."/>
            <person name="Wang L."/>
            <person name="Nong W."/>
            <person name="Wan A.T."/>
            <person name="Shi M."/>
            <person name="Liu X."/>
            <person name="Cao Q."/>
            <person name="Hui J.H.L."/>
            <person name="Sookrung N."/>
            <person name="Leung T.F."/>
            <person name="Tungtrongchitr A."/>
            <person name="Tsui S.K.W."/>
        </authorList>
    </citation>
    <scope>NUCLEOTIDE SEQUENCE [LARGE SCALE GENOMIC DNA]</scope>
    <source>
        <strain evidence="14">PWHHKU_190912</strain>
    </source>
</reference>
<dbReference type="InterPro" id="IPR036396">
    <property type="entry name" value="Cyt_P450_sf"/>
</dbReference>
<evidence type="ECO:0000256" key="13">
    <source>
        <dbReference type="SAM" id="Phobius"/>
    </source>
</evidence>
<accession>A0ABQ8U0A1</accession>
<sequence>MQRTSGKNLSAIHCSNYRFLCKLKNIVKDVLFIRNFMGAVLYCLLHSNTLFRHSMRIYCFKWQKWHSRRKIITPSFHFKILEQFIPIFAENSGILVNELRKEVGREVFDVNPYIFACSLDIICESAMGTSINAQRFGSSDYIDAMHKLKYSIQYRNLLHLYRCFKLKFYSKDYRNITLNIALRAVPMKHMKEIFTERIAKPYLLVDFIFNLTKWGKLQAESLKVIHGLTKKVIKERKEQRANESQKIITEDDMNYDVLCVKPKTIYERLELDTLRVCSNLVFIMDMQCVKKFRYRVTIAFEIGTVSRFNCHSALRHLIWSFSLLPPDLS</sequence>
<keyword evidence="5" id="KW-0349">Heme</keyword>
<evidence type="ECO:0000256" key="8">
    <source>
        <dbReference type="ARBA" id="ARBA00022848"/>
    </source>
</evidence>
<dbReference type="Proteomes" id="UP001148838">
    <property type="component" value="Unassembled WGS sequence"/>
</dbReference>
<evidence type="ECO:0000313" key="15">
    <source>
        <dbReference type="Proteomes" id="UP001148838"/>
    </source>
</evidence>
<proteinExistence type="inferred from homology"/>
<evidence type="ECO:0000256" key="5">
    <source>
        <dbReference type="ARBA" id="ARBA00022617"/>
    </source>
</evidence>
<protein>
    <submittedName>
        <fullName evidence="14">Uncharacterized protein</fullName>
    </submittedName>
</protein>
<evidence type="ECO:0000256" key="2">
    <source>
        <dbReference type="ARBA" id="ARBA00004174"/>
    </source>
</evidence>
<comment type="similarity">
    <text evidence="4">Belongs to the cytochrome P450 family.</text>
</comment>
<keyword evidence="8" id="KW-0492">Microsome</keyword>
<evidence type="ECO:0000256" key="10">
    <source>
        <dbReference type="ARBA" id="ARBA00023004"/>
    </source>
</evidence>
<feature type="transmembrane region" description="Helical" evidence="13">
    <location>
        <begin position="32"/>
        <end position="51"/>
    </location>
</feature>
<name>A0ABQ8U0A1_PERAM</name>
<evidence type="ECO:0000256" key="3">
    <source>
        <dbReference type="ARBA" id="ARBA00004406"/>
    </source>
</evidence>
<dbReference type="Gene3D" id="1.10.630.10">
    <property type="entry name" value="Cytochrome P450"/>
    <property type="match status" value="1"/>
</dbReference>
<evidence type="ECO:0000256" key="11">
    <source>
        <dbReference type="ARBA" id="ARBA00023033"/>
    </source>
</evidence>
<comment type="cofactor">
    <cofactor evidence="1">
        <name>heme</name>
        <dbReference type="ChEBI" id="CHEBI:30413"/>
    </cofactor>
</comment>